<dbReference type="EMBL" id="AP012029">
    <property type="protein sequence ID" value="BAJ64413.1"/>
    <property type="molecule type" value="Genomic_DNA"/>
</dbReference>
<sequence>MSSASSAVVEIQSLPTPDRGEWRPGSLVVSRRTKWIIQKIIRIQDNGRVIVYLTRPKGQKIHLAVFIETQRGWVMGSPTKIPF</sequence>
<dbReference type="HOGENOM" id="CLU_2535287_0_0_0"/>
<dbReference type="KEGG" id="atm:ANT_23870"/>
<proteinExistence type="predicted"/>
<dbReference type="STRING" id="926569.ANT_23870"/>
<reference evidence="1 2" key="1">
    <citation type="submission" date="2010-12" db="EMBL/GenBank/DDBJ databases">
        <title>Whole genome sequence of Anaerolinea thermophila UNI-1.</title>
        <authorList>
            <person name="Narita-Yamada S."/>
            <person name="Kishi E."/>
            <person name="Watanabe Y."/>
            <person name="Takasaki K."/>
            <person name="Ankai A."/>
            <person name="Oguchi A."/>
            <person name="Fukui S."/>
            <person name="Takahashi M."/>
            <person name="Yashiro I."/>
            <person name="Hosoyama A."/>
            <person name="Sekiguchi Y."/>
            <person name="Hanada S."/>
            <person name="Fujita N."/>
        </authorList>
    </citation>
    <scope>NUCLEOTIDE SEQUENCE [LARGE SCALE GENOMIC DNA]</scope>
    <source>
        <strain evidence="2">DSM 14523 / JCM 11388 / NBRC 100420 / UNI-1</strain>
    </source>
</reference>
<accession>E8MYS7</accession>
<dbReference type="InParanoid" id="E8MYS7"/>
<keyword evidence="2" id="KW-1185">Reference proteome</keyword>
<dbReference type="AlphaFoldDB" id="E8MYS7"/>
<evidence type="ECO:0000313" key="2">
    <source>
        <dbReference type="Proteomes" id="UP000008922"/>
    </source>
</evidence>
<evidence type="ECO:0000313" key="1">
    <source>
        <dbReference type="EMBL" id="BAJ64413.1"/>
    </source>
</evidence>
<gene>
    <name evidence="1" type="ordered locus">ANT_23870</name>
</gene>
<protein>
    <submittedName>
        <fullName evidence="1">Uncharacterized protein</fullName>
    </submittedName>
</protein>
<organism evidence="1 2">
    <name type="scientific">Anaerolinea thermophila (strain DSM 14523 / JCM 11388 / NBRC 100420 / UNI-1)</name>
    <dbReference type="NCBI Taxonomy" id="926569"/>
    <lineage>
        <taxon>Bacteria</taxon>
        <taxon>Bacillati</taxon>
        <taxon>Chloroflexota</taxon>
        <taxon>Anaerolineae</taxon>
        <taxon>Anaerolineales</taxon>
        <taxon>Anaerolineaceae</taxon>
        <taxon>Anaerolinea</taxon>
    </lineage>
</organism>
<name>E8MYS7_ANATU</name>
<dbReference type="Proteomes" id="UP000008922">
    <property type="component" value="Chromosome"/>
</dbReference>